<dbReference type="Pfam" id="PF01035">
    <property type="entry name" value="DNA_binding_1"/>
    <property type="match status" value="1"/>
</dbReference>
<evidence type="ECO:0000259" key="2">
    <source>
        <dbReference type="Pfam" id="PF01035"/>
    </source>
</evidence>
<evidence type="ECO:0000313" key="3">
    <source>
        <dbReference type="EMBL" id="OKX79440.1"/>
    </source>
</evidence>
<dbReference type="GO" id="GO:0006281">
    <property type="term" value="P:DNA repair"/>
    <property type="evidence" value="ECO:0007669"/>
    <property type="project" value="InterPro"/>
</dbReference>
<feature type="domain" description="Methylated-DNA-[protein]-cysteine S-methyltransferase DNA binding" evidence="2">
    <location>
        <begin position="11"/>
        <end position="72"/>
    </location>
</feature>
<dbReference type="KEGG" id="cgx:SB89_00770"/>
<dbReference type="Gene3D" id="1.10.10.10">
    <property type="entry name" value="Winged helix-like DNA-binding domain superfamily/Winged helix DNA-binding domain"/>
    <property type="match status" value="1"/>
</dbReference>
<dbReference type="InterPro" id="IPR052520">
    <property type="entry name" value="ATL_DNA_repair"/>
</dbReference>
<keyword evidence="1" id="KW-0227">DNA damage</keyword>
<dbReference type="AlphaFoldDB" id="A0AB36ID34"/>
<dbReference type="InterPro" id="IPR014048">
    <property type="entry name" value="MethylDNA_cys_MeTrfase_DNA-bd"/>
</dbReference>
<dbReference type="GO" id="GO:0032259">
    <property type="term" value="P:methylation"/>
    <property type="evidence" value="ECO:0007669"/>
    <property type="project" value="UniProtKB-KW"/>
</dbReference>
<accession>A0AB36ID34</accession>
<dbReference type="GO" id="GO:0008168">
    <property type="term" value="F:methyltransferase activity"/>
    <property type="evidence" value="ECO:0007669"/>
    <property type="project" value="UniProtKB-KW"/>
</dbReference>
<dbReference type="Proteomes" id="UP000186091">
    <property type="component" value="Unassembled WGS sequence"/>
</dbReference>
<organism evidence="3 4">
    <name type="scientific">Corynebacterium glutamicum</name>
    <name type="common">Brevibacterium saccharolyticum</name>
    <dbReference type="NCBI Taxonomy" id="1718"/>
    <lineage>
        <taxon>Bacteria</taxon>
        <taxon>Bacillati</taxon>
        <taxon>Actinomycetota</taxon>
        <taxon>Actinomycetes</taxon>
        <taxon>Mycobacteriales</taxon>
        <taxon>Corynebacteriaceae</taxon>
        <taxon>Corynebacterium</taxon>
    </lineage>
</organism>
<comment type="caution">
    <text evidence="3">The sequence shown here is derived from an EMBL/GenBank/DDBJ whole genome shotgun (WGS) entry which is preliminary data.</text>
</comment>
<dbReference type="EMBL" id="LOQT01000023">
    <property type="protein sequence ID" value="OKX79440.1"/>
    <property type="molecule type" value="Genomic_DNA"/>
</dbReference>
<proteinExistence type="predicted"/>
<dbReference type="InterPro" id="IPR036388">
    <property type="entry name" value="WH-like_DNA-bd_sf"/>
</dbReference>
<evidence type="ECO:0000313" key="4">
    <source>
        <dbReference type="Proteomes" id="UP000186091"/>
    </source>
</evidence>
<gene>
    <name evidence="3" type="ORF">AUP69_10175</name>
</gene>
<dbReference type="PANTHER" id="PTHR42942:SF1">
    <property type="entry name" value="ALKYLTRANSFERASE-LIKE PROTEIN 1"/>
    <property type="match status" value="1"/>
</dbReference>
<sequence>MEELEFDELTSMVLDCADLIPQGKVASYGDIAKIVGTGPRQVGRIMATAGQFTSWWRVVRSDGGSQVAGTARSKWAEENIAFSELSAPKVRMQQHRLSEEELETIAGKLQQIAD</sequence>
<reference evidence="3 4" key="1">
    <citation type="submission" date="2015-12" db="EMBL/GenBank/DDBJ databases">
        <title>Genome sequence of Corynebacterium AS 1.542.</title>
        <authorList>
            <person name="Yang J."/>
            <person name="Yang S."/>
        </authorList>
    </citation>
    <scope>NUCLEOTIDE SEQUENCE [LARGE SCALE GENOMIC DNA]</scope>
    <source>
        <strain evidence="3 4">AS 1.542</strain>
    </source>
</reference>
<keyword evidence="3" id="KW-0808">Transferase</keyword>
<dbReference type="RefSeq" id="WP_003857160.1">
    <property type="nucleotide sequence ID" value="NZ_CP010451.1"/>
</dbReference>
<dbReference type="PANTHER" id="PTHR42942">
    <property type="entry name" value="6-O-METHYLGUANINE DNA METHYLTRANSFERASE"/>
    <property type="match status" value="1"/>
</dbReference>
<evidence type="ECO:0000256" key="1">
    <source>
        <dbReference type="ARBA" id="ARBA00022763"/>
    </source>
</evidence>
<protein>
    <submittedName>
        <fullName evidence="3">Cysteine methyltransferase</fullName>
    </submittedName>
</protein>
<dbReference type="SUPFAM" id="SSF46767">
    <property type="entry name" value="Methylated DNA-protein cysteine methyltransferase, C-terminal domain"/>
    <property type="match status" value="1"/>
</dbReference>
<keyword evidence="3" id="KW-0489">Methyltransferase</keyword>
<dbReference type="CDD" id="cd06445">
    <property type="entry name" value="ATase"/>
    <property type="match status" value="1"/>
</dbReference>
<dbReference type="InterPro" id="IPR036217">
    <property type="entry name" value="MethylDNA_cys_MeTrfase_DNAb"/>
</dbReference>
<name>A0AB36ID34_CORGT</name>